<dbReference type="EMBL" id="BLXT01007982">
    <property type="protein sequence ID" value="GFO44735.1"/>
    <property type="molecule type" value="Genomic_DNA"/>
</dbReference>
<evidence type="ECO:0000313" key="1">
    <source>
        <dbReference type="EMBL" id="GFO44735.1"/>
    </source>
</evidence>
<name>A0AAV4DL76_9GAST</name>
<protein>
    <submittedName>
        <fullName evidence="1">Uncharacterized protein</fullName>
    </submittedName>
</protein>
<gene>
    <name evidence="1" type="ORF">PoB_007124000</name>
</gene>
<proteinExistence type="predicted"/>
<evidence type="ECO:0000313" key="2">
    <source>
        <dbReference type="Proteomes" id="UP000735302"/>
    </source>
</evidence>
<dbReference type="AlphaFoldDB" id="A0AAV4DL76"/>
<accession>A0AAV4DL76</accession>
<keyword evidence="2" id="KW-1185">Reference proteome</keyword>
<sequence>MCSTGRWETTRPPPSKLSCAYCMARRRNLRNMFTAALMAPLSCCRTHGAPILLPHTWRPCPAAALMAPLSCCRTHGAPVLLPHSWCPCPAAALMAPLSCCRTHGAPVLLPHSWRPCLLPQDFVQGPCIPPRGTSSGHYSAFERHVRNRFDFFPSQLIHSSERPTIRALSDRSSMCLPLQEIFALRHFYLNIADNRLLLEASSNVSNLS</sequence>
<comment type="caution">
    <text evidence="1">The sequence shown here is derived from an EMBL/GenBank/DDBJ whole genome shotgun (WGS) entry which is preliminary data.</text>
</comment>
<reference evidence="1 2" key="1">
    <citation type="journal article" date="2021" name="Elife">
        <title>Chloroplast acquisition without the gene transfer in kleptoplastic sea slugs, Plakobranchus ocellatus.</title>
        <authorList>
            <person name="Maeda T."/>
            <person name="Takahashi S."/>
            <person name="Yoshida T."/>
            <person name="Shimamura S."/>
            <person name="Takaki Y."/>
            <person name="Nagai Y."/>
            <person name="Toyoda A."/>
            <person name="Suzuki Y."/>
            <person name="Arimoto A."/>
            <person name="Ishii H."/>
            <person name="Satoh N."/>
            <person name="Nishiyama T."/>
            <person name="Hasebe M."/>
            <person name="Maruyama T."/>
            <person name="Minagawa J."/>
            <person name="Obokata J."/>
            <person name="Shigenobu S."/>
        </authorList>
    </citation>
    <scope>NUCLEOTIDE SEQUENCE [LARGE SCALE GENOMIC DNA]</scope>
</reference>
<dbReference type="Proteomes" id="UP000735302">
    <property type="component" value="Unassembled WGS sequence"/>
</dbReference>
<organism evidence="1 2">
    <name type="scientific">Plakobranchus ocellatus</name>
    <dbReference type="NCBI Taxonomy" id="259542"/>
    <lineage>
        <taxon>Eukaryota</taxon>
        <taxon>Metazoa</taxon>
        <taxon>Spiralia</taxon>
        <taxon>Lophotrochozoa</taxon>
        <taxon>Mollusca</taxon>
        <taxon>Gastropoda</taxon>
        <taxon>Heterobranchia</taxon>
        <taxon>Euthyneura</taxon>
        <taxon>Panpulmonata</taxon>
        <taxon>Sacoglossa</taxon>
        <taxon>Placobranchoidea</taxon>
        <taxon>Plakobranchidae</taxon>
        <taxon>Plakobranchus</taxon>
    </lineage>
</organism>